<keyword evidence="5 8" id="KW-1133">Transmembrane helix</keyword>
<organism evidence="9 10">
    <name type="scientific">Pseudoxanthomonas wuyuanensis</name>
    <dbReference type="NCBI Taxonomy" id="1073196"/>
    <lineage>
        <taxon>Bacteria</taxon>
        <taxon>Pseudomonadati</taxon>
        <taxon>Pseudomonadota</taxon>
        <taxon>Gammaproteobacteria</taxon>
        <taxon>Lysobacterales</taxon>
        <taxon>Lysobacteraceae</taxon>
        <taxon>Pseudoxanthomonas</taxon>
    </lineage>
</organism>
<feature type="binding site" evidence="7">
    <location>
        <position position="143"/>
    </location>
    <ligand>
        <name>Mg(2+)</name>
        <dbReference type="ChEBI" id="CHEBI:18420"/>
    </ligand>
</feature>
<keyword evidence="10" id="KW-1185">Reference proteome</keyword>
<keyword evidence="7" id="KW-0460">Magnesium</keyword>
<feature type="transmembrane region" description="Helical" evidence="8">
    <location>
        <begin position="126"/>
        <end position="145"/>
    </location>
</feature>
<dbReference type="PANTHER" id="PTHR22926">
    <property type="entry name" value="PHOSPHO-N-ACETYLMURAMOYL-PENTAPEPTIDE-TRANSFERASE"/>
    <property type="match status" value="1"/>
</dbReference>
<evidence type="ECO:0000256" key="8">
    <source>
        <dbReference type="SAM" id="Phobius"/>
    </source>
</evidence>
<evidence type="ECO:0000256" key="2">
    <source>
        <dbReference type="ARBA" id="ARBA00022475"/>
    </source>
</evidence>
<name>A0A286CZL1_9GAMM</name>
<sequence>MPDLPVWLLLHFLLAAAATQAARAYALRRRLLDQPGERRSHTVATPRGGGIAVVLSVLLAALWLAMLAAGKDRMLFGSFAIGLALVAGIGWWDDHRPLSPWLRLAVQAIAASILGWGLYQAGTGPWPALTALVMALVLVNVWNFMDGIDGIASSQAAIAASAYFWVLNGPWAALAASLLAACLGFLPFNFPKARIFLGDVGSGALGYTLAALLAVSLQTSSLAWPLLLLPLAVFLVDAGFTLISRMLAGERWWTPHVTHVYQQAAFRFGHVRVTGAYFLLGAVTLMLMLLLSRASLQSALMILPGCGLVLLALWLGARKGLKI</sequence>
<dbReference type="InterPro" id="IPR000715">
    <property type="entry name" value="Glycosyl_transferase_4"/>
</dbReference>
<dbReference type="GO" id="GO:0009103">
    <property type="term" value="P:lipopolysaccharide biosynthetic process"/>
    <property type="evidence" value="ECO:0007669"/>
    <property type="project" value="TreeGrafter"/>
</dbReference>
<dbReference type="GO" id="GO:0044038">
    <property type="term" value="P:cell wall macromolecule biosynthetic process"/>
    <property type="evidence" value="ECO:0007669"/>
    <property type="project" value="TreeGrafter"/>
</dbReference>
<dbReference type="RefSeq" id="WP_097120617.1">
    <property type="nucleotide sequence ID" value="NZ_OCND01000001.1"/>
</dbReference>
<evidence type="ECO:0000256" key="3">
    <source>
        <dbReference type="ARBA" id="ARBA00022679"/>
    </source>
</evidence>
<dbReference type="Pfam" id="PF00953">
    <property type="entry name" value="Glycos_transf_4"/>
    <property type="match status" value="1"/>
</dbReference>
<evidence type="ECO:0000256" key="1">
    <source>
        <dbReference type="ARBA" id="ARBA00004651"/>
    </source>
</evidence>
<feature type="binding site" evidence="7">
    <location>
        <position position="199"/>
    </location>
    <ligand>
        <name>Mg(2+)</name>
        <dbReference type="ChEBI" id="CHEBI:18420"/>
    </ligand>
</feature>
<feature type="transmembrane region" description="Helical" evidence="8">
    <location>
        <begin position="165"/>
        <end position="188"/>
    </location>
</feature>
<comment type="cofactor">
    <cofactor evidence="7">
        <name>Mg(2+)</name>
        <dbReference type="ChEBI" id="CHEBI:18420"/>
    </cofactor>
</comment>
<keyword evidence="3 9" id="KW-0808">Transferase</keyword>
<accession>A0A286CZL1</accession>
<proteinExistence type="predicted"/>
<feature type="transmembrane region" description="Helical" evidence="8">
    <location>
        <begin position="98"/>
        <end position="119"/>
    </location>
</feature>
<keyword evidence="4 8" id="KW-0812">Transmembrane</keyword>
<dbReference type="GO" id="GO:0016780">
    <property type="term" value="F:phosphotransferase activity, for other substituted phosphate groups"/>
    <property type="evidence" value="ECO:0007669"/>
    <property type="project" value="InterPro"/>
</dbReference>
<evidence type="ECO:0000313" key="10">
    <source>
        <dbReference type="Proteomes" id="UP000219374"/>
    </source>
</evidence>
<keyword evidence="6 8" id="KW-0472">Membrane</keyword>
<evidence type="ECO:0000313" key="9">
    <source>
        <dbReference type="EMBL" id="SOD51817.1"/>
    </source>
</evidence>
<dbReference type="PANTHER" id="PTHR22926:SF3">
    <property type="entry name" value="UNDECAPRENYL-PHOSPHATE ALPHA-N-ACETYLGLUCOSAMINYL 1-PHOSPHATE TRANSFERASE"/>
    <property type="match status" value="1"/>
</dbReference>
<dbReference type="AlphaFoldDB" id="A0A286CZL1"/>
<evidence type="ECO:0000256" key="6">
    <source>
        <dbReference type="ARBA" id="ARBA00023136"/>
    </source>
</evidence>
<dbReference type="GO" id="GO:0071555">
    <property type="term" value="P:cell wall organization"/>
    <property type="evidence" value="ECO:0007669"/>
    <property type="project" value="TreeGrafter"/>
</dbReference>
<dbReference type="GO" id="GO:0005886">
    <property type="term" value="C:plasma membrane"/>
    <property type="evidence" value="ECO:0007669"/>
    <property type="project" value="UniProtKB-SubCell"/>
</dbReference>
<dbReference type="GO" id="GO:0046872">
    <property type="term" value="F:metal ion binding"/>
    <property type="evidence" value="ECO:0007669"/>
    <property type="project" value="UniProtKB-KW"/>
</dbReference>
<gene>
    <name evidence="9" type="ORF">SAMN06296416_101887</name>
</gene>
<keyword evidence="7" id="KW-0479">Metal-binding</keyword>
<dbReference type="EMBL" id="OCND01000001">
    <property type="protein sequence ID" value="SOD51817.1"/>
    <property type="molecule type" value="Genomic_DNA"/>
</dbReference>
<protein>
    <submittedName>
        <fullName evidence="9">UDP-N-acetylmuramyl pentapeptide phosphotransferase/UDP-N-acetylglucosamine-1-phosphate transferase</fullName>
    </submittedName>
</protein>
<evidence type="ECO:0000256" key="5">
    <source>
        <dbReference type="ARBA" id="ARBA00022989"/>
    </source>
</evidence>
<keyword evidence="2" id="KW-1003">Cell membrane</keyword>
<evidence type="ECO:0000256" key="4">
    <source>
        <dbReference type="ARBA" id="ARBA00022692"/>
    </source>
</evidence>
<dbReference type="Proteomes" id="UP000219374">
    <property type="component" value="Unassembled WGS sequence"/>
</dbReference>
<feature type="transmembrane region" description="Helical" evidence="8">
    <location>
        <begin position="195"/>
        <end position="216"/>
    </location>
</feature>
<comment type="subcellular location">
    <subcellularLocation>
        <location evidence="1">Cell membrane</location>
        <topology evidence="1">Multi-pass membrane protein</topology>
    </subcellularLocation>
</comment>
<feature type="transmembrane region" description="Helical" evidence="8">
    <location>
        <begin position="222"/>
        <end position="243"/>
    </location>
</feature>
<dbReference type="OrthoDB" id="9783652at2"/>
<feature type="transmembrane region" description="Helical" evidence="8">
    <location>
        <begin position="48"/>
        <end position="67"/>
    </location>
</feature>
<reference evidence="9 10" key="1">
    <citation type="submission" date="2017-09" db="EMBL/GenBank/DDBJ databases">
        <authorList>
            <person name="Ehlers B."/>
            <person name="Leendertz F.H."/>
        </authorList>
    </citation>
    <scope>NUCLEOTIDE SEQUENCE [LARGE SCALE GENOMIC DNA]</scope>
    <source>
        <strain evidence="9 10">CGMCC 1.10978</strain>
    </source>
</reference>
<feature type="transmembrane region" description="Helical" evidence="8">
    <location>
        <begin position="298"/>
        <end position="317"/>
    </location>
</feature>
<feature type="transmembrane region" description="Helical" evidence="8">
    <location>
        <begin position="275"/>
        <end position="292"/>
    </location>
</feature>
<feature type="transmembrane region" description="Helical" evidence="8">
    <location>
        <begin position="74"/>
        <end position="92"/>
    </location>
</feature>
<evidence type="ECO:0000256" key="7">
    <source>
        <dbReference type="PIRSR" id="PIRSR600715-1"/>
    </source>
</evidence>